<evidence type="ECO:0000313" key="2">
    <source>
        <dbReference type="Proteomes" id="UP000016927"/>
    </source>
</evidence>
<proteinExistence type="predicted"/>
<dbReference type="Proteomes" id="UP000016927">
    <property type="component" value="Unassembled WGS sequence"/>
</dbReference>
<gene>
    <name evidence="1" type="ORF">NBO_1078g0001</name>
</gene>
<dbReference type="OrthoDB" id="2193425at2759"/>
<dbReference type="HOGENOM" id="CLU_1611269_0_0_1"/>
<reference evidence="1 2" key="1">
    <citation type="journal article" date="2013" name="BMC Genomics">
        <title>Comparative genomics of parasitic silkworm microsporidia reveal an association between genome expansion and host adaptation.</title>
        <authorList>
            <person name="Pan G."/>
            <person name="Xu J."/>
            <person name="Li T."/>
            <person name="Xia Q."/>
            <person name="Liu S.L."/>
            <person name="Zhang G."/>
            <person name="Li S."/>
            <person name="Li C."/>
            <person name="Liu H."/>
            <person name="Yang L."/>
            <person name="Liu T."/>
            <person name="Zhang X."/>
            <person name="Wu Z."/>
            <person name="Fan W."/>
            <person name="Dang X."/>
            <person name="Xiang H."/>
            <person name="Tao M."/>
            <person name="Li Y."/>
            <person name="Hu J."/>
            <person name="Li Z."/>
            <person name="Lin L."/>
            <person name="Luo J."/>
            <person name="Geng L."/>
            <person name="Wang L."/>
            <person name="Long M."/>
            <person name="Wan Y."/>
            <person name="He N."/>
            <person name="Zhang Z."/>
            <person name="Lu C."/>
            <person name="Keeling P.J."/>
            <person name="Wang J."/>
            <person name="Xiang Z."/>
            <person name="Zhou Z."/>
        </authorList>
    </citation>
    <scope>NUCLEOTIDE SEQUENCE [LARGE SCALE GENOMIC DNA]</scope>
    <source>
        <strain evidence="2">CQ1 / CVCC 102059</strain>
    </source>
</reference>
<protein>
    <submittedName>
        <fullName evidence="1">Uncharacterized protein</fullName>
    </submittedName>
</protein>
<evidence type="ECO:0000313" key="1">
    <source>
        <dbReference type="EMBL" id="EOB11538.1"/>
    </source>
</evidence>
<dbReference type="VEuPathDB" id="MicrosporidiaDB:NBO_1078g0001"/>
<keyword evidence="2" id="KW-1185">Reference proteome</keyword>
<dbReference type="EMBL" id="KB909985">
    <property type="protein sequence ID" value="EOB11538.1"/>
    <property type="molecule type" value="Genomic_DNA"/>
</dbReference>
<dbReference type="AlphaFoldDB" id="R0MFK2"/>
<organism evidence="1 2">
    <name type="scientific">Nosema bombycis (strain CQ1 / CVCC 102059)</name>
    <name type="common">Microsporidian parasite</name>
    <name type="synonym">Pebrine of silkworm</name>
    <dbReference type="NCBI Taxonomy" id="578461"/>
    <lineage>
        <taxon>Eukaryota</taxon>
        <taxon>Fungi</taxon>
        <taxon>Fungi incertae sedis</taxon>
        <taxon>Microsporidia</taxon>
        <taxon>Nosematidae</taxon>
        <taxon>Nosema</taxon>
    </lineage>
</organism>
<name>R0MFK2_NOSB1</name>
<accession>R0MFK2</accession>
<sequence length="165" mass="19868">MKYPNLRECIEDLCVFENRFREGKIFRSEYETHKLKWKKKYFNLIPNELKYILSGEYTPNNVHWTDRLCYYLAYNNDKLTFEEALRKIPGIDENDILMNILKKNIKKLSEVSKDWLNLVIQFLYSPVSRKDLFDVFNSVGEKLISQDWQLSLDYFAFTGFCFLSL</sequence>